<evidence type="ECO:0000313" key="3">
    <source>
        <dbReference type="Proteomes" id="UP000199513"/>
    </source>
</evidence>
<dbReference type="SUPFAM" id="SSF52980">
    <property type="entry name" value="Restriction endonuclease-like"/>
    <property type="match status" value="1"/>
</dbReference>
<protein>
    <submittedName>
        <fullName evidence="2">Endonuclease, Uma2 family (Restriction endonuclease fold)</fullName>
    </submittedName>
</protein>
<dbReference type="Pfam" id="PF05685">
    <property type="entry name" value="Uma2"/>
    <property type="match status" value="1"/>
</dbReference>
<dbReference type="EMBL" id="FONY01000009">
    <property type="protein sequence ID" value="SFE87987.1"/>
    <property type="molecule type" value="Genomic_DNA"/>
</dbReference>
<organism evidence="2 3">
    <name type="scientific">Thermoflexibacter ruber</name>
    <dbReference type="NCBI Taxonomy" id="1003"/>
    <lineage>
        <taxon>Bacteria</taxon>
        <taxon>Pseudomonadati</taxon>
        <taxon>Bacteroidota</taxon>
        <taxon>Cytophagia</taxon>
        <taxon>Cytophagales</taxon>
        <taxon>Thermoflexibacteraceae</taxon>
        <taxon>Thermoflexibacter</taxon>
    </lineage>
</organism>
<dbReference type="RefSeq" id="WP_091542044.1">
    <property type="nucleotide sequence ID" value="NZ_FONY01000009.1"/>
</dbReference>
<reference evidence="2 3" key="1">
    <citation type="submission" date="2016-10" db="EMBL/GenBank/DDBJ databases">
        <authorList>
            <person name="de Groot N.N."/>
        </authorList>
    </citation>
    <scope>NUCLEOTIDE SEQUENCE [LARGE SCALE GENOMIC DNA]</scope>
    <source>
        <strain>GEY</strain>
        <strain evidence="3">DSM 9560</strain>
    </source>
</reference>
<dbReference type="Proteomes" id="UP000199513">
    <property type="component" value="Unassembled WGS sequence"/>
</dbReference>
<name>A0A1I2E5K1_9BACT</name>
<dbReference type="InterPro" id="IPR008538">
    <property type="entry name" value="Uma2"/>
</dbReference>
<proteinExistence type="predicted"/>
<keyword evidence="3" id="KW-1185">Reference proteome</keyword>
<accession>A0A1I2E5K1</accession>
<dbReference type="PANTHER" id="PTHR36558">
    <property type="entry name" value="GLR1098 PROTEIN"/>
    <property type="match status" value="1"/>
</dbReference>
<dbReference type="AlphaFoldDB" id="A0A1I2E5K1"/>
<dbReference type="STRING" id="1003.SAMN04488541_10096"/>
<keyword evidence="2" id="KW-0255">Endonuclease</keyword>
<gene>
    <name evidence="2" type="ORF">SAMN04488541_10096</name>
</gene>
<feature type="domain" description="Putative restriction endonuclease" evidence="1">
    <location>
        <begin position="68"/>
        <end position="207"/>
    </location>
</feature>
<dbReference type="OrthoDB" id="943224at2"/>
<dbReference type="GO" id="GO:0004519">
    <property type="term" value="F:endonuclease activity"/>
    <property type="evidence" value="ECO:0007669"/>
    <property type="project" value="UniProtKB-KW"/>
</dbReference>
<evidence type="ECO:0000313" key="2">
    <source>
        <dbReference type="EMBL" id="SFE87987.1"/>
    </source>
</evidence>
<dbReference type="Gene3D" id="3.90.1570.10">
    <property type="entry name" value="tt1808, chain A"/>
    <property type="match status" value="1"/>
</dbReference>
<dbReference type="InterPro" id="IPR012296">
    <property type="entry name" value="Nuclease_put_TT1808"/>
</dbReference>
<dbReference type="PANTHER" id="PTHR36558:SF1">
    <property type="entry name" value="RESTRICTION ENDONUCLEASE DOMAIN-CONTAINING PROTEIN-RELATED"/>
    <property type="match status" value="1"/>
</dbReference>
<keyword evidence="2" id="KW-0540">Nuclease</keyword>
<keyword evidence="2" id="KW-0378">Hydrolase</keyword>
<dbReference type="CDD" id="cd06260">
    <property type="entry name" value="DUF820-like"/>
    <property type="match status" value="1"/>
</dbReference>
<evidence type="ECO:0000259" key="1">
    <source>
        <dbReference type="Pfam" id="PF05685"/>
    </source>
</evidence>
<sequence>MLTKIKEKTYTEADFAKFIEKITEQKVEFADGQFIPVHGTKPLPADLVDYILSDDFDEKELTFPFPMATEKHDIIIENTNGRMFLYALQNKKFHIFAQGTMVYIPLNGKTRIPDVIVVDKSNNRRDELHRVLTPVVVVEVLSKSTQSKDKNEKLDEYQSIDSLQSYILISQDQPLVVAYSRLSENLWQQEILKGLDKLLSIQSIGFQVSLKEIYEGVEFSESE</sequence>
<dbReference type="InterPro" id="IPR011335">
    <property type="entry name" value="Restrct_endonuc-II-like"/>
</dbReference>